<dbReference type="OrthoDB" id="2599194at2"/>
<evidence type="ECO:0000313" key="2">
    <source>
        <dbReference type="Proteomes" id="UP000279089"/>
    </source>
</evidence>
<dbReference type="EMBL" id="RMBX01000006">
    <property type="protein sequence ID" value="RPD40899.1"/>
    <property type="molecule type" value="Genomic_DNA"/>
</dbReference>
<dbReference type="Pfam" id="PF07606">
    <property type="entry name" value="DUF1569"/>
    <property type="match status" value="1"/>
</dbReference>
<organism evidence="1 2">
    <name type="scientific">Chitinophaga barathri</name>
    <dbReference type="NCBI Taxonomy" id="1647451"/>
    <lineage>
        <taxon>Bacteria</taxon>
        <taxon>Pseudomonadati</taxon>
        <taxon>Bacteroidota</taxon>
        <taxon>Chitinophagia</taxon>
        <taxon>Chitinophagales</taxon>
        <taxon>Chitinophagaceae</taxon>
        <taxon>Chitinophaga</taxon>
    </lineage>
</organism>
<dbReference type="InterPro" id="IPR011463">
    <property type="entry name" value="DUF1569"/>
</dbReference>
<gene>
    <name evidence="1" type="ORF">EG028_12850</name>
</gene>
<keyword evidence="2" id="KW-1185">Reference proteome</keyword>
<dbReference type="AlphaFoldDB" id="A0A3N4MMR2"/>
<name>A0A3N4MMR2_9BACT</name>
<protein>
    <submittedName>
        <fullName evidence="1">DUF1569 domain-containing protein</fullName>
    </submittedName>
</protein>
<comment type="caution">
    <text evidence="1">The sequence shown here is derived from an EMBL/GenBank/DDBJ whole genome shotgun (WGS) entry which is preliminary data.</text>
</comment>
<reference evidence="2" key="1">
    <citation type="submission" date="2018-11" db="EMBL/GenBank/DDBJ databases">
        <title>Chitinophaga lutea sp.nov., isolate from arsenic contaminated soil.</title>
        <authorList>
            <person name="Zong Y."/>
        </authorList>
    </citation>
    <scope>NUCLEOTIDE SEQUENCE [LARGE SCALE GENOMIC DNA]</scope>
    <source>
        <strain evidence="2">YLT18</strain>
    </source>
</reference>
<dbReference type="RefSeq" id="WP_120516794.1">
    <property type="nucleotide sequence ID" value="NZ_QXZY01000007.1"/>
</dbReference>
<sequence>MKTIFDTETRTQLTGRIQSLSPDNKALWGKMTAFQMLRHCNKSEELFLGMKTYKRLFIGRLFGKMALGSILKDDSPMKKNQPTHPEFRITGDGDFEAEKEKWIGLLQRYDHTTAREFVHPFFGRMSPEQIGQYVFKHTDHHLRQFNH</sequence>
<accession>A0A3N4MMR2</accession>
<proteinExistence type="predicted"/>
<dbReference type="SUPFAM" id="SSF109854">
    <property type="entry name" value="DinB/YfiT-like putative metalloenzymes"/>
    <property type="match status" value="1"/>
</dbReference>
<dbReference type="Gene3D" id="1.20.120.450">
    <property type="entry name" value="dinb family like domain"/>
    <property type="match status" value="1"/>
</dbReference>
<dbReference type="InterPro" id="IPR034660">
    <property type="entry name" value="DinB/YfiT-like"/>
</dbReference>
<evidence type="ECO:0000313" key="1">
    <source>
        <dbReference type="EMBL" id="RPD40899.1"/>
    </source>
</evidence>
<dbReference type="Proteomes" id="UP000279089">
    <property type="component" value="Unassembled WGS sequence"/>
</dbReference>